<gene>
    <name evidence="5" type="ORF">ACFYTF_09440</name>
</gene>
<keyword evidence="4" id="KW-0143">Chaperone</keyword>
<evidence type="ECO:0000256" key="1">
    <source>
        <dbReference type="ARBA" id="ARBA00004496"/>
    </source>
</evidence>
<accession>A0ABW6PKX7</accession>
<name>A0ABW6PKX7_9NOCA</name>
<comment type="similarity">
    <text evidence="2">Belongs to the EspG family.</text>
</comment>
<dbReference type="Pfam" id="PF14011">
    <property type="entry name" value="ESX-1_EspG"/>
    <property type="match status" value="1"/>
</dbReference>
<sequence length="238" mass="27237">MHEWTWHPDDFASLWRTEFDDVLPRHLLFGETRRDAERGATPAFEGAVGRLARSDMRIEIRSFVNRPKRSPDELRIIGAREPGGAVILVQSVTDGVAGDIRVLPGSLEGLAPGLVARLPRLGPGRGRPLDLQLQDLIPRRPDPRVLTTEETRREEYRRLMDRPMLGNGTAALYLGGLHARPSATRTLWWDDFCGDGRYLREQIGEHLRVRAADAQDVARHFNRWFDLGVRRERELRVR</sequence>
<dbReference type="EMBL" id="JBIAMX010000004">
    <property type="protein sequence ID" value="MFF0543051.1"/>
    <property type="molecule type" value="Genomic_DNA"/>
</dbReference>
<organism evidence="5 6">
    <name type="scientific">Nocardia thailandica</name>
    <dbReference type="NCBI Taxonomy" id="257275"/>
    <lineage>
        <taxon>Bacteria</taxon>
        <taxon>Bacillati</taxon>
        <taxon>Actinomycetota</taxon>
        <taxon>Actinomycetes</taxon>
        <taxon>Mycobacteriales</taxon>
        <taxon>Nocardiaceae</taxon>
        <taxon>Nocardia</taxon>
    </lineage>
</organism>
<keyword evidence="3" id="KW-0963">Cytoplasm</keyword>
<evidence type="ECO:0000256" key="2">
    <source>
        <dbReference type="ARBA" id="ARBA00006411"/>
    </source>
</evidence>
<dbReference type="RefSeq" id="WP_043656297.1">
    <property type="nucleotide sequence ID" value="NZ_JBIAMX010000004.1"/>
</dbReference>
<protein>
    <submittedName>
        <fullName evidence="5">ESX secretion-associated protein EspG</fullName>
    </submittedName>
</protein>
<keyword evidence="6" id="KW-1185">Reference proteome</keyword>
<dbReference type="InterPro" id="IPR025734">
    <property type="entry name" value="EspG"/>
</dbReference>
<reference evidence="5 6" key="1">
    <citation type="submission" date="2024-10" db="EMBL/GenBank/DDBJ databases">
        <title>The Natural Products Discovery Center: Release of the First 8490 Sequenced Strains for Exploring Actinobacteria Biosynthetic Diversity.</title>
        <authorList>
            <person name="Kalkreuter E."/>
            <person name="Kautsar S.A."/>
            <person name="Yang D."/>
            <person name="Bader C.D."/>
            <person name="Teijaro C.N."/>
            <person name="Fluegel L."/>
            <person name="Davis C.M."/>
            <person name="Simpson J.R."/>
            <person name="Lauterbach L."/>
            <person name="Steele A.D."/>
            <person name="Gui C."/>
            <person name="Meng S."/>
            <person name="Li G."/>
            <person name="Viehrig K."/>
            <person name="Ye F."/>
            <person name="Su P."/>
            <person name="Kiefer A.F."/>
            <person name="Nichols A."/>
            <person name="Cepeda A.J."/>
            <person name="Yan W."/>
            <person name="Fan B."/>
            <person name="Jiang Y."/>
            <person name="Adhikari A."/>
            <person name="Zheng C.-J."/>
            <person name="Schuster L."/>
            <person name="Cowan T.M."/>
            <person name="Smanski M.J."/>
            <person name="Chevrette M.G."/>
            <person name="De Carvalho L.P.S."/>
            <person name="Shen B."/>
        </authorList>
    </citation>
    <scope>NUCLEOTIDE SEQUENCE [LARGE SCALE GENOMIC DNA]</scope>
    <source>
        <strain evidence="5 6">NPDC004045</strain>
    </source>
</reference>
<dbReference type="Proteomes" id="UP001601444">
    <property type="component" value="Unassembled WGS sequence"/>
</dbReference>
<proteinExistence type="inferred from homology"/>
<evidence type="ECO:0000256" key="3">
    <source>
        <dbReference type="ARBA" id="ARBA00022490"/>
    </source>
</evidence>
<comment type="subcellular location">
    <subcellularLocation>
        <location evidence="1">Cytoplasm</location>
    </subcellularLocation>
</comment>
<comment type="caution">
    <text evidence="5">The sequence shown here is derived from an EMBL/GenBank/DDBJ whole genome shotgun (WGS) entry which is preliminary data.</text>
</comment>
<evidence type="ECO:0000256" key="4">
    <source>
        <dbReference type="ARBA" id="ARBA00023186"/>
    </source>
</evidence>
<evidence type="ECO:0000313" key="5">
    <source>
        <dbReference type="EMBL" id="MFF0543051.1"/>
    </source>
</evidence>
<evidence type="ECO:0000313" key="6">
    <source>
        <dbReference type="Proteomes" id="UP001601444"/>
    </source>
</evidence>